<reference evidence="7" key="1">
    <citation type="journal article" date="2019" name="Int. J. Syst. Evol. Microbiol.">
        <title>The Global Catalogue of Microorganisms (GCM) 10K type strain sequencing project: providing services to taxonomists for standard genome sequencing and annotation.</title>
        <authorList>
            <consortium name="The Broad Institute Genomics Platform"/>
            <consortium name="The Broad Institute Genome Sequencing Center for Infectious Disease"/>
            <person name="Wu L."/>
            <person name="Ma J."/>
        </authorList>
    </citation>
    <scope>NUCLEOTIDE SEQUENCE [LARGE SCALE GENOMIC DNA]</scope>
    <source>
        <strain evidence="7">CCUG 56029</strain>
    </source>
</reference>
<keyword evidence="3" id="KW-0378">Hydrolase</keyword>
<evidence type="ECO:0000256" key="2">
    <source>
        <dbReference type="ARBA" id="ARBA00022723"/>
    </source>
</evidence>
<keyword evidence="2" id="KW-0479">Metal-binding</keyword>
<evidence type="ECO:0000256" key="4">
    <source>
        <dbReference type="ARBA" id="ARBA00022842"/>
    </source>
</evidence>
<evidence type="ECO:0000256" key="3">
    <source>
        <dbReference type="ARBA" id="ARBA00022801"/>
    </source>
</evidence>
<evidence type="ECO:0000256" key="5">
    <source>
        <dbReference type="ARBA" id="ARBA00023277"/>
    </source>
</evidence>
<evidence type="ECO:0000313" key="7">
    <source>
        <dbReference type="Proteomes" id="UP001597213"/>
    </source>
</evidence>
<evidence type="ECO:0000313" key="6">
    <source>
        <dbReference type="EMBL" id="MFD1881306.1"/>
    </source>
</evidence>
<dbReference type="PANTHER" id="PTHR31609:SF1">
    <property type="entry name" value="CARBOHYDRATE DEACETYLASE"/>
    <property type="match status" value="1"/>
</dbReference>
<gene>
    <name evidence="6" type="ORF">ACFSCT_06195</name>
</gene>
<sequence>MSVPHVTINVDDIGMCHGANTAFVELSKAGRVDSGSLMLPCPWASEMIDLGLDDPSLNIGLHLTLTSEKKYYRWRPLTAAGKASGLVDDDGYQWRSVPELRRNADPSAVEDELRAQIERFLGTGLNPAHMDGHMGAVFSPEFYDIYIRLGQEYGLPTLYPASIVAYGPYHNLGEVEDGFYRERAEVLSASGHGLVDRVLETPWHLRGTAADRYTDLFGQIGGGVNYFALHVNAPGEISLIEPESAEVRIQEYQFLASDEFGRWLEGQSFSRGTLPR</sequence>
<comment type="cofactor">
    <cofactor evidence="1">
        <name>Mg(2+)</name>
        <dbReference type="ChEBI" id="CHEBI:18420"/>
    </cofactor>
</comment>
<dbReference type="EMBL" id="JBHUEN010000016">
    <property type="protein sequence ID" value="MFD1881306.1"/>
    <property type="molecule type" value="Genomic_DNA"/>
</dbReference>
<dbReference type="Gene3D" id="3.20.20.370">
    <property type="entry name" value="Glycoside hydrolase/deacetylase"/>
    <property type="match status" value="1"/>
</dbReference>
<dbReference type="SUPFAM" id="SSF88713">
    <property type="entry name" value="Glycoside hydrolase/deacetylase"/>
    <property type="match status" value="1"/>
</dbReference>
<proteinExistence type="predicted"/>
<comment type="caution">
    <text evidence="6">The sequence shown here is derived from an EMBL/GenBank/DDBJ whole genome shotgun (WGS) entry which is preliminary data.</text>
</comment>
<evidence type="ECO:0000256" key="1">
    <source>
        <dbReference type="ARBA" id="ARBA00001946"/>
    </source>
</evidence>
<dbReference type="RefSeq" id="WP_379141047.1">
    <property type="nucleotide sequence ID" value="NZ_JBHUEN010000016.1"/>
</dbReference>
<keyword evidence="5" id="KW-0119">Carbohydrate metabolism</keyword>
<keyword evidence="7" id="KW-1185">Reference proteome</keyword>
<keyword evidence="4" id="KW-0460">Magnesium</keyword>
<dbReference type="Proteomes" id="UP001597213">
    <property type="component" value="Unassembled WGS sequence"/>
</dbReference>
<dbReference type="InterPro" id="IPR006879">
    <property type="entry name" value="YdjC-like"/>
</dbReference>
<protein>
    <submittedName>
        <fullName evidence="6">Polysaccharide deacetylase family protein</fullName>
    </submittedName>
</protein>
<dbReference type="InterPro" id="IPR011330">
    <property type="entry name" value="Glyco_hydro/deAcase_b/a-brl"/>
</dbReference>
<dbReference type="Pfam" id="PF04794">
    <property type="entry name" value="YdjC"/>
    <property type="match status" value="1"/>
</dbReference>
<accession>A0ABW4R4W0</accession>
<dbReference type="PANTHER" id="PTHR31609">
    <property type="entry name" value="YDJC DEACETYLASE FAMILY MEMBER"/>
    <property type="match status" value="1"/>
</dbReference>
<name>A0ABW4R4W0_9RHOB</name>
<organism evidence="6 7">
    <name type="scientific">Paracoccus pacificus</name>
    <dbReference type="NCBI Taxonomy" id="1463598"/>
    <lineage>
        <taxon>Bacteria</taxon>
        <taxon>Pseudomonadati</taxon>
        <taxon>Pseudomonadota</taxon>
        <taxon>Alphaproteobacteria</taxon>
        <taxon>Rhodobacterales</taxon>
        <taxon>Paracoccaceae</taxon>
        <taxon>Paracoccus</taxon>
    </lineage>
</organism>
<dbReference type="CDD" id="cd10802">
    <property type="entry name" value="YdjC_TTHB029_like"/>
    <property type="match status" value="1"/>
</dbReference>